<dbReference type="InterPro" id="IPR049067">
    <property type="entry name" value="MreB-like_C"/>
</dbReference>
<dbReference type="Pfam" id="PF21522">
    <property type="entry name" value="MreB-like_C"/>
    <property type="match status" value="1"/>
</dbReference>
<evidence type="ECO:0000259" key="1">
    <source>
        <dbReference type="Pfam" id="PF21522"/>
    </source>
</evidence>
<comment type="caution">
    <text evidence="2">The sequence shown here is derived from an EMBL/GenBank/DDBJ whole genome shotgun (WGS) entry which is preliminary data.</text>
</comment>
<dbReference type="Gene3D" id="3.30.420.40">
    <property type="match status" value="2"/>
</dbReference>
<protein>
    <recommendedName>
        <fullName evidence="1">Actin homologue MreB-like C-terminal domain-containing protein</fullName>
    </recommendedName>
</protein>
<dbReference type="InterPro" id="IPR043129">
    <property type="entry name" value="ATPase_NBD"/>
</dbReference>
<dbReference type="SUPFAM" id="SSF53067">
    <property type="entry name" value="Actin-like ATPase domain"/>
    <property type="match status" value="1"/>
</dbReference>
<name>A0A268NWC1_SHOCL</name>
<dbReference type="RefSeq" id="WP_095327076.1">
    <property type="nucleotide sequence ID" value="NZ_NPCC01000031.1"/>
</dbReference>
<accession>A0A268NWC1</accession>
<dbReference type="AlphaFoldDB" id="A0A268NWC1"/>
<proteinExistence type="predicted"/>
<dbReference type="EMBL" id="NPCC01000031">
    <property type="protein sequence ID" value="PAE87691.1"/>
    <property type="molecule type" value="Genomic_DNA"/>
</dbReference>
<evidence type="ECO:0000313" key="2">
    <source>
        <dbReference type="EMBL" id="PAE87691.1"/>
    </source>
</evidence>
<feature type="domain" description="Actin homologue MreB-like C-terminal" evidence="1">
    <location>
        <begin position="241"/>
        <end position="360"/>
    </location>
</feature>
<reference evidence="2 3" key="1">
    <citation type="submission" date="2017-07" db="EMBL/GenBank/DDBJ databases">
        <title>Isolation and whole genome analysis of endospore-forming bacteria from heroin.</title>
        <authorList>
            <person name="Kalinowski J."/>
            <person name="Ahrens B."/>
            <person name="Al-Dilaimi A."/>
            <person name="Winkler A."/>
            <person name="Wibberg D."/>
            <person name="Schleenbecker U."/>
            <person name="Ruckert C."/>
            <person name="Wolfel R."/>
            <person name="Grass G."/>
        </authorList>
    </citation>
    <scope>NUCLEOTIDE SEQUENCE [LARGE SCALE GENOMIC DNA]</scope>
    <source>
        <strain evidence="2 3">7539</strain>
    </source>
</reference>
<sequence>MTAKPIVAGLDLGNGYVKANINGLVRVFPSIAVKQFNTGHHTPLAEDELGVFMKDIINQMDLSFSSPLVRSTERRLFGERALKSGLNLEEFDVFARTGKSEVDLSGVLALGTIAADRLYEFYEKNESLPASGKLKVKVDLATALPIGEHKLHAKTYRQKYVNEGAPHIVTFHNFERPVHVEILFEHVYVANEGESAQYGLMLAKDDFLEMIRREAVKRFPNGELDGITGKDLVSAKNTLGIDIGEGTIDFAVFSNGKFNPDASSTMNQGYGSVLESTLTKLQDEGYPYKSRKELSEFLHNDPSPFTKRKWTHVKNVNQSEENRFGDVVSSEVSKVFSRVGGFTEVIFVFGGGATPLEWNLFQKLQSRVAEFGDDNLLPIVYLDSDFSRFLNVQGLYQVAQRLRQAADSGVKKQVVKAK</sequence>
<dbReference type="Proteomes" id="UP000216207">
    <property type="component" value="Unassembled WGS sequence"/>
</dbReference>
<dbReference type="CDD" id="cd24023">
    <property type="entry name" value="ASKHA_NBD_ParM_Alp7A-like"/>
    <property type="match status" value="1"/>
</dbReference>
<gene>
    <name evidence="2" type="ORF">CHH72_17140</name>
</gene>
<evidence type="ECO:0000313" key="3">
    <source>
        <dbReference type="Proteomes" id="UP000216207"/>
    </source>
</evidence>
<organism evidence="2 3">
    <name type="scientific">Shouchella clausii</name>
    <name type="common">Alkalihalobacillus clausii</name>
    <dbReference type="NCBI Taxonomy" id="79880"/>
    <lineage>
        <taxon>Bacteria</taxon>
        <taxon>Bacillati</taxon>
        <taxon>Bacillota</taxon>
        <taxon>Bacilli</taxon>
        <taxon>Bacillales</taxon>
        <taxon>Bacillaceae</taxon>
        <taxon>Shouchella</taxon>
    </lineage>
</organism>